<protein>
    <submittedName>
        <fullName evidence="9">Cation:proton antiporter</fullName>
    </submittedName>
</protein>
<keyword evidence="10" id="KW-1185">Reference proteome</keyword>
<dbReference type="PANTHER" id="PTHR34702:SF1">
    <property type="entry name" value="NA(+)_H(+) ANTIPORTER SUBUNIT F"/>
    <property type="match status" value="1"/>
</dbReference>
<evidence type="ECO:0000256" key="3">
    <source>
        <dbReference type="ARBA" id="ARBA00022448"/>
    </source>
</evidence>
<feature type="transmembrane region" description="Helical" evidence="8">
    <location>
        <begin position="58"/>
        <end position="79"/>
    </location>
</feature>
<evidence type="ECO:0000256" key="4">
    <source>
        <dbReference type="ARBA" id="ARBA00022475"/>
    </source>
</evidence>
<evidence type="ECO:0000256" key="5">
    <source>
        <dbReference type="ARBA" id="ARBA00022692"/>
    </source>
</evidence>
<keyword evidence="5 8" id="KW-0812">Transmembrane</keyword>
<dbReference type="InterPro" id="IPR007208">
    <property type="entry name" value="MrpF/PhaF-like"/>
</dbReference>
<name>A0A2K1P6Q8_9BACT</name>
<comment type="subcellular location">
    <subcellularLocation>
        <location evidence="1">Cell membrane</location>
        <topology evidence="1">Multi-pass membrane protein</topology>
    </subcellularLocation>
</comment>
<evidence type="ECO:0000313" key="10">
    <source>
        <dbReference type="Proteomes" id="UP000236199"/>
    </source>
</evidence>
<dbReference type="GO" id="GO:0015385">
    <property type="term" value="F:sodium:proton antiporter activity"/>
    <property type="evidence" value="ECO:0007669"/>
    <property type="project" value="TreeGrafter"/>
</dbReference>
<dbReference type="GO" id="GO:0005886">
    <property type="term" value="C:plasma membrane"/>
    <property type="evidence" value="ECO:0007669"/>
    <property type="project" value="UniProtKB-SubCell"/>
</dbReference>
<evidence type="ECO:0000313" key="9">
    <source>
        <dbReference type="EMBL" id="PNR98471.1"/>
    </source>
</evidence>
<dbReference type="NCBIfam" id="NF009246">
    <property type="entry name" value="PRK12599.1-5"/>
    <property type="match status" value="1"/>
</dbReference>
<dbReference type="PANTHER" id="PTHR34702">
    <property type="entry name" value="NA(+)/H(+) ANTIPORTER SUBUNIT F1"/>
    <property type="match status" value="1"/>
</dbReference>
<dbReference type="AlphaFoldDB" id="A0A2K1P6Q8"/>
<proteinExistence type="inferred from homology"/>
<comment type="similarity">
    <text evidence="2">Belongs to the CPA3 antiporters (TC 2.A.63) subunit F family.</text>
</comment>
<dbReference type="OrthoDB" id="9799958at2"/>
<evidence type="ECO:0000256" key="7">
    <source>
        <dbReference type="ARBA" id="ARBA00023136"/>
    </source>
</evidence>
<dbReference type="RefSeq" id="WP_103079414.1">
    <property type="nucleotide sequence ID" value="NZ_AZRM01000056.1"/>
</dbReference>
<comment type="caution">
    <text evidence="9">The sequence shown here is derived from an EMBL/GenBank/DDBJ whole genome shotgun (WGS) entry which is preliminary data.</text>
</comment>
<dbReference type="Pfam" id="PF04066">
    <property type="entry name" value="MrpF_PhaF"/>
    <property type="match status" value="1"/>
</dbReference>
<gene>
    <name evidence="9" type="ORF">X928_09255</name>
</gene>
<keyword evidence="7 8" id="KW-0472">Membrane</keyword>
<keyword evidence="3" id="KW-0813">Transport</keyword>
<accession>A0A2K1P6Q8</accession>
<dbReference type="EMBL" id="AZRM01000056">
    <property type="protein sequence ID" value="PNR98471.1"/>
    <property type="molecule type" value="Genomic_DNA"/>
</dbReference>
<keyword evidence="4" id="KW-1003">Cell membrane</keyword>
<evidence type="ECO:0000256" key="1">
    <source>
        <dbReference type="ARBA" id="ARBA00004651"/>
    </source>
</evidence>
<dbReference type="Proteomes" id="UP000236199">
    <property type="component" value="Unassembled WGS sequence"/>
</dbReference>
<sequence>MIEIIVFSLIGIGVFFSVLRMIIGPEVTDRIVSLDTMNVMITGIIVLLSHIFKNEIYLDIAIVYGVLSFLETVVLSRYLEAKK</sequence>
<feature type="transmembrane region" description="Helical" evidence="8">
    <location>
        <begin position="6"/>
        <end position="23"/>
    </location>
</feature>
<reference evidence="9 10" key="1">
    <citation type="submission" date="2013-12" db="EMBL/GenBank/DDBJ databases">
        <title>Comparative genomics of Petrotoga isolates.</title>
        <authorList>
            <person name="Nesbo C.L."/>
            <person name="Charchuk R."/>
            <person name="Chow K."/>
        </authorList>
    </citation>
    <scope>NUCLEOTIDE SEQUENCE [LARGE SCALE GENOMIC DNA]</scope>
    <source>
        <strain evidence="9 10">DSM 10691</strain>
    </source>
</reference>
<feature type="transmembrane region" description="Helical" evidence="8">
    <location>
        <begin position="35"/>
        <end position="52"/>
    </location>
</feature>
<evidence type="ECO:0000256" key="2">
    <source>
        <dbReference type="ARBA" id="ARBA00009212"/>
    </source>
</evidence>
<organism evidence="9 10">
    <name type="scientific">Petrotoga miotherma DSM 10691</name>
    <dbReference type="NCBI Taxonomy" id="1434326"/>
    <lineage>
        <taxon>Bacteria</taxon>
        <taxon>Thermotogati</taxon>
        <taxon>Thermotogota</taxon>
        <taxon>Thermotogae</taxon>
        <taxon>Petrotogales</taxon>
        <taxon>Petrotogaceae</taxon>
        <taxon>Petrotoga</taxon>
    </lineage>
</organism>
<evidence type="ECO:0000256" key="6">
    <source>
        <dbReference type="ARBA" id="ARBA00022989"/>
    </source>
</evidence>
<evidence type="ECO:0000256" key="8">
    <source>
        <dbReference type="SAM" id="Phobius"/>
    </source>
</evidence>
<keyword evidence="6 8" id="KW-1133">Transmembrane helix</keyword>